<feature type="compositionally biased region" description="Basic and acidic residues" evidence="1">
    <location>
        <begin position="1"/>
        <end position="16"/>
    </location>
</feature>
<proteinExistence type="predicted"/>
<sequence length="637" mass="70361">MGFDYKGSESNEDRHITQKKPSLEANASTQQDSEQQSRLTSNQSANELEDYREPQYSEHVSGPLQFSGAPQAPFNAPARPQQPPRGPQVPAQTAYPPMNNQQPGYRAPYPAQPQPGYGAPFYPAQPYPQPGYGQSQNGYGQPNNGNGQHIGGNGWAPPYQQPPMYNYAPQGYYLPYNGYYHAYGYPPPYGYPYTWQPRKPPRDTYQFVVAIIATICSSIVFLTGVVCAFILLLTVIMMPYSSLQSKPEQLFGSITMFTALTIAGLGGGTFSLYHSIRALLRKKSWEFKVPSIKLNNFRLPWFVVFLALYIVMVIIGLLIRGNIQVAQTTWLTVLLIGLAGLLPALTIFTLGAWRIHRRDDEHWTTTWRRVAVALTSGATSAILFAMIFELILGVVIQAGLHLNGFQLDDPNMPIPNNTRALIYLFLVVSVVAPLVEEGVKPLAVVVMIGRIGSAAEAFLLGMACGIGFDLVETSGYIGMGYSNWVDIAIQRSSAGLLHSFGAGMTALGWYYLTHSKSLPRHRIWIGLGCGAYAVLQHAIWNGSFAFQLLPAPVGPYFDTGTINIGNYPVPSILIIYTIETVLMVLFFLFVTGKLGKNNTRDRQLGNAPRTVDKDKERLAQEVVHSSSYAQPQPYPAR</sequence>
<feature type="transmembrane region" description="Helical" evidence="2">
    <location>
        <begin position="207"/>
        <end position="238"/>
    </location>
</feature>
<feature type="region of interest" description="Disordered" evidence="1">
    <location>
        <begin position="130"/>
        <end position="155"/>
    </location>
</feature>
<feature type="transmembrane region" description="Helical" evidence="2">
    <location>
        <begin position="524"/>
        <end position="549"/>
    </location>
</feature>
<reference evidence="3 4" key="1">
    <citation type="submission" date="2023-02" db="EMBL/GenBank/DDBJ databases">
        <title>Dictyobacter halimunensis sp. nov., a new member of the class Ktedonobacteria from forest soil in a geothermal area.</title>
        <authorList>
            <person name="Rachmania M.K."/>
            <person name="Ningsih F."/>
            <person name="Sakai Y."/>
            <person name="Yabe S."/>
            <person name="Yokota A."/>
            <person name="Sjamsuridzal W."/>
        </authorList>
    </citation>
    <scope>NUCLEOTIDE SEQUENCE [LARGE SCALE GENOMIC DNA]</scope>
    <source>
        <strain evidence="3 4">S3.2.2.5</strain>
    </source>
</reference>
<gene>
    <name evidence="3" type="ORF">KDH_50080</name>
</gene>
<feature type="transmembrane region" description="Helical" evidence="2">
    <location>
        <begin position="331"/>
        <end position="353"/>
    </location>
</feature>
<feature type="transmembrane region" description="Helical" evidence="2">
    <location>
        <begin position="374"/>
        <end position="400"/>
    </location>
</feature>
<feature type="region of interest" description="Disordered" evidence="1">
    <location>
        <begin position="1"/>
        <end position="102"/>
    </location>
</feature>
<feature type="transmembrane region" description="Helical" evidence="2">
    <location>
        <begin position="250"/>
        <end position="276"/>
    </location>
</feature>
<organism evidence="3 4">
    <name type="scientific">Dictyobacter halimunensis</name>
    <dbReference type="NCBI Taxonomy" id="3026934"/>
    <lineage>
        <taxon>Bacteria</taxon>
        <taxon>Bacillati</taxon>
        <taxon>Chloroflexota</taxon>
        <taxon>Ktedonobacteria</taxon>
        <taxon>Ktedonobacterales</taxon>
        <taxon>Dictyobacteraceae</taxon>
        <taxon>Dictyobacter</taxon>
    </lineage>
</organism>
<protein>
    <recommendedName>
        <fullName evidence="5">PrsW family intramembrane metalloprotease</fullName>
    </recommendedName>
</protein>
<keyword evidence="2" id="KW-0812">Transmembrane</keyword>
<feature type="compositionally biased region" description="Low complexity" evidence="1">
    <location>
        <begin position="69"/>
        <end position="79"/>
    </location>
</feature>
<feature type="transmembrane region" description="Helical" evidence="2">
    <location>
        <begin position="420"/>
        <end position="435"/>
    </location>
</feature>
<dbReference type="RefSeq" id="WP_338254301.1">
    <property type="nucleotide sequence ID" value="NZ_BSRI01000002.1"/>
</dbReference>
<keyword evidence="2" id="KW-0472">Membrane</keyword>
<feature type="transmembrane region" description="Helical" evidence="2">
    <location>
        <begin position="488"/>
        <end position="512"/>
    </location>
</feature>
<feature type="compositionally biased region" description="Polar residues" evidence="1">
    <location>
        <begin position="25"/>
        <end position="46"/>
    </location>
</feature>
<dbReference type="InterPro" id="IPR026898">
    <property type="entry name" value="PrsW"/>
</dbReference>
<evidence type="ECO:0008006" key="5">
    <source>
        <dbReference type="Google" id="ProtNLM"/>
    </source>
</evidence>
<comment type="caution">
    <text evidence="3">The sequence shown here is derived from an EMBL/GenBank/DDBJ whole genome shotgun (WGS) entry which is preliminary data.</text>
</comment>
<feature type="transmembrane region" description="Helical" evidence="2">
    <location>
        <begin position="569"/>
        <end position="590"/>
    </location>
</feature>
<dbReference type="Pfam" id="PF13367">
    <property type="entry name" value="PrsW-protease"/>
    <property type="match status" value="1"/>
</dbReference>
<dbReference type="Proteomes" id="UP001344906">
    <property type="component" value="Unassembled WGS sequence"/>
</dbReference>
<accession>A0ABQ6FV77</accession>
<evidence type="ECO:0000313" key="3">
    <source>
        <dbReference type="EMBL" id="GLV58174.1"/>
    </source>
</evidence>
<evidence type="ECO:0000256" key="2">
    <source>
        <dbReference type="SAM" id="Phobius"/>
    </source>
</evidence>
<feature type="transmembrane region" description="Helical" evidence="2">
    <location>
        <begin position="297"/>
        <end position="319"/>
    </location>
</feature>
<keyword evidence="2" id="KW-1133">Transmembrane helix</keyword>
<feature type="compositionally biased region" description="Low complexity" evidence="1">
    <location>
        <begin position="130"/>
        <end position="147"/>
    </location>
</feature>
<dbReference type="EMBL" id="BSRI01000002">
    <property type="protein sequence ID" value="GLV58174.1"/>
    <property type="molecule type" value="Genomic_DNA"/>
</dbReference>
<feature type="transmembrane region" description="Helical" evidence="2">
    <location>
        <begin position="442"/>
        <end position="468"/>
    </location>
</feature>
<keyword evidence="4" id="KW-1185">Reference proteome</keyword>
<evidence type="ECO:0000256" key="1">
    <source>
        <dbReference type="SAM" id="MobiDB-lite"/>
    </source>
</evidence>
<name>A0ABQ6FV77_9CHLR</name>
<evidence type="ECO:0000313" key="4">
    <source>
        <dbReference type="Proteomes" id="UP001344906"/>
    </source>
</evidence>